<reference evidence="4" key="1">
    <citation type="journal article" date="2021" name="Nat. Commun.">
        <title>Genetic determinants of endophytism in the Arabidopsis root mycobiome.</title>
        <authorList>
            <person name="Mesny F."/>
            <person name="Miyauchi S."/>
            <person name="Thiergart T."/>
            <person name="Pickel B."/>
            <person name="Atanasova L."/>
            <person name="Karlsson M."/>
            <person name="Huettel B."/>
            <person name="Barry K.W."/>
            <person name="Haridas S."/>
            <person name="Chen C."/>
            <person name="Bauer D."/>
            <person name="Andreopoulos W."/>
            <person name="Pangilinan J."/>
            <person name="LaButti K."/>
            <person name="Riley R."/>
            <person name="Lipzen A."/>
            <person name="Clum A."/>
            <person name="Drula E."/>
            <person name="Henrissat B."/>
            <person name="Kohler A."/>
            <person name="Grigoriev I.V."/>
            <person name="Martin F.M."/>
            <person name="Hacquard S."/>
        </authorList>
    </citation>
    <scope>NUCLEOTIDE SEQUENCE</scope>
    <source>
        <strain evidence="4">MPI-SDFR-AT-0073</strain>
    </source>
</reference>
<organism evidence="4 5">
    <name type="scientific">Truncatella angustata</name>
    <dbReference type="NCBI Taxonomy" id="152316"/>
    <lineage>
        <taxon>Eukaryota</taxon>
        <taxon>Fungi</taxon>
        <taxon>Dikarya</taxon>
        <taxon>Ascomycota</taxon>
        <taxon>Pezizomycotina</taxon>
        <taxon>Sordariomycetes</taxon>
        <taxon>Xylariomycetidae</taxon>
        <taxon>Amphisphaeriales</taxon>
        <taxon>Sporocadaceae</taxon>
        <taxon>Truncatella</taxon>
    </lineage>
</organism>
<dbReference type="Gene3D" id="1.20.120.160">
    <property type="entry name" value="HPT domain"/>
    <property type="match status" value="1"/>
</dbReference>
<dbReference type="SMART" id="SM00073">
    <property type="entry name" value="HPT"/>
    <property type="match status" value="1"/>
</dbReference>
<sequence length="152" mass="16953">MPASNNGEAGDPNLPDLGDAIDSATFGQILEMDEDDPEREFSQSIVDGFFEQAQETFEKMDTALEEENLDELSKLGHFLKGSSATLGLTKIKDSCEKIQRYGKMEKENGDPLDDEKLCLETITKTLETVKKEYAEAEKILKEFFGTSTPEET</sequence>
<dbReference type="GO" id="GO:0005634">
    <property type="term" value="C:nucleus"/>
    <property type="evidence" value="ECO:0007669"/>
    <property type="project" value="TreeGrafter"/>
</dbReference>
<dbReference type="GO" id="GO:0000160">
    <property type="term" value="P:phosphorelay signal transduction system"/>
    <property type="evidence" value="ECO:0007669"/>
    <property type="project" value="InterPro"/>
</dbReference>
<keyword evidence="1" id="KW-0597">Phosphoprotein</keyword>
<feature type="modified residue" description="Phosphohistidine" evidence="1">
    <location>
        <position position="77"/>
    </location>
</feature>
<dbReference type="GeneID" id="70135568"/>
<dbReference type="Proteomes" id="UP000758603">
    <property type="component" value="Unassembled WGS sequence"/>
</dbReference>
<gene>
    <name evidence="4" type="ORF">BKA67DRAFT_655073</name>
</gene>
<dbReference type="OrthoDB" id="1673781at2759"/>
<feature type="domain" description="HPt" evidence="3">
    <location>
        <begin position="38"/>
        <end position="143"/>
    </location>
</feature>
<evidence type="ECO:0000256" key="2">
    <source>
        <dbReference type="SAM" id="MobiDB-lite"/>
    </source>
</evidence>
<evidence type="ECO:0000256" key="1">
    <source>
        <dbReference type="PROSITE-ProRule" id="PRU00110"/>
    </source>
</evidence>
<dbReference type="CDD" id="cd00088">
    <property type="entry name" value="HPT"/>
    <property type="match status" value="1"/>
</dbReference>
<dbReference type="InterPro" id="IPR008207">
    <property type="entry name" value="Sig_transdc_His_kin_Hpt_dom"/>
</dbReference>
<dbReference type="InterPro" id="IPR045871">
    <property type="entry name" value="AHP1-5/YPD1"/>
</dbReference>
<name>A0A9P9A004_9PEZI</name>
<keyword evidence="5" id="KW-1185">Reference proteome</keyword>
<dbReference type="Pfam" id="PF01627">
    <property type="entry name" value="Hpt"/>
    <property type="match status" value="1"/>
</dbReference>
<evidence type="ECO:0000313" key="5">
    <source>
        <dbReference type="Proteomes" id="UP000758603"/>
    </source>
</evidence>
<dbReference type="RefSeq" id="XP_045960997.1">
    <property type="nucleotide sequence ID" value="XM_046106677.1"/>
</dbReference>
<protein>
    <submittedName>
        <fullName evidence="4">Hpt domain-containing protein</fullName>
    </submittedName>
</protein>
<dbReference type="GO" id="GO:0009927">
    <property type="term" value="F:histidine phosphotransfer kinase activity"/>
    <property type="evidence" value="ECO:0007669"/>
    <property type="project" value="InterPro"/>
</dbReference>
<accession>A0A9P9A004</accession>
<dbReference type="SUPFAM" id="SSF47226">
    <property type="entry name" value="Histidine-containing phosphotransfer domain, HPT domain"/>
    <property type="match status" value="1"/>
</dbReference>
<dbReference type="InterPro" id="IPR036641">
    <property type="entry name" value="HPT_dom_sf"/>
</dbReference>
<dbReference type="PANTHER" id="PTHR28242">
    <property type="entry name" value="PHOSPHORELAY INTERMEDIATE PROTEIN YPD1"/>
    <property type="match status" value="1"/>
</dbReference>
<dbReference type="EMBL" id="JAGPXC010000002">
    <property type="protein sequence ID" value="KAH6656763.1"/>
    <property type="molecule type" value="Genomic_DNA"/>
</dbReference>
<proteinExistence type="predicted"/>
<dbReference type="PANTHER" id="PTHR28242:SF52">
    <property type="entry name" value="PHOSPHORELAY INTERMEDIATE PROTEIN YPD1"/>
    <property type="match status" value="1"/>
</dbReference>
<evidence type="ECO:0000313" key="4">
    <source>
        <dbReference type="EMBL" id="KAH6656763.1"/>
    </source>
</evidence>
<dbReference type="GO" id="GO:0005737">
    <property type="term" value="C:cytoplasm"/>
    <property type="evidence" value="ECO:0007669"/>
    <property type="project" value="TreeGrafter"/>
</dbReference>
<evidence type="ECO:0000259" key="3">
    <source>
        <dbReference type="PROSITE" id="PS50894"/>
    </source>
</evidence>
<comment type="caution">
    <text evidence="4">The sequence shown here is derived from an EMBL/GenBank/DDBJ whole genome shotgun (WGS) entry which is preliminary data.</text>
</comment>
<feature type="region of interest" description="Disordered" evidence="2">
    <location>
        <begin position="1"/>
        <end position="39"/>
    </location>
</feature>
<dbReference type="PROSITE" id="PS50894">
    <property type="entry name" value="HPT"/>
    <property type="match status" value="1"/>
</dbReference>
<dbReference type="AlphaFoldDB" id="A0A9P9A004"/>
<dbReference type="GO" id="GO:0043424">
    <property type="term" value="F:protein histidine kinase binding"/>
    <property type="evidence" value="ECO:0007669"/>
    <property type="project" value="InterPro"/>
</dbReference>